<dbReference type="STRING" id="1150626.PHAMO_510045"/>
<keyword evidence="3" id="KW-1185">Reference proteome</keyword>
<sequence>MHMLSRLCVVIGLGVLPTGSWEAATSASFPAVSSFSSGPYRGASVRGRAFAPVPVGGVLDEDESEDLTCPDWRSRQ</sequence>
<comment type="caution">
    <text evidence="2">The sequence shown here is derived from an EMBL/GenBank/DDBJ whole genome shotgun (WGS) entry which is preliminary data.</text>
</comment>
<feature type="chain" id="PRO_5003612446" description="Secreted protein" evidence="1">
    <location>
        <begin position="24"/>
        <end position="76"/>
    </location>
</feature>
<dbReference type="EMBL" id="CAHP01000047">
    <property type="protein sequence ID" value="CCG42931.1"/>
    <property type="molecule type" value="Genomic_DNA"/>
</dbReference>
<evidence type="ECO:0000256" key="1">
    <source>
        <dbReference type="SAM" id="SignalP"/>
    </source>
</evidence>
<gene>
    <name evidence="2" type="ORF">PHAMO_510045</name>
</gene>
<evidence type="ECO:0008006" key="4">
    <source>
        <dbReference type="Google" id="ProtNLM"/>
    </source>
</evidence>
<organism evidence="2 3">
    <name type="scientific">Magnetospirillum molischianum DSM 120</name>
    <dbReference type="NCBI Taxonomy" id="1150626"/>
    <lineage>
        <taxon>Bacteria</taxon>
        <taxon>Pseudomonadati</taxon>
        <taxon>Pseudomonadota</taxon>
        <taxon>Alphaproteobacteria</taxon>
        <taxon>Rhodospirillales</taxon>
        <taxon>Rhodospirillaceae</taxon>
        <taxon>Magnetospirillum</taxon>
    </lineage>
</organism>
<protein>
    <recommendedName>
        <fullName evidence="4">Secreted protein</fullName>
    </recommendedName>
</protein>
<evidence type="ECO:0000313" key="2">
    <source>
        <dbReference type="EMBL" id="CCG42931.1"/>
    </source>
</evidence>
<dbReference type="RefSeq" id="WP_002730823.1">
    <property type="nucleotide sequence ID" value="NZ_CAHP01000047.1"/>
</dbReference>
<dbReference type="AlphaFoldDB" id="H8FX43"/>
<dbReference type="Proteomes" id="UP000004169">
    <property type="component" value="Unassembled WGS sequence"/>
</dbReference>
<feature type="signal peptide" evidence="1">
    <location>
        <begin position="1"/>
        <end position="23"/>
    </location>
</feature>
<evidence type="ECO:0000313" key="3">
    <source>
        <dbReference type="Proteomes" id="UP000004169"/>
    </source>
</evidence>
<keyword evidence="1" id="KW-0732">Signal</keyword>
<name>H8FX43_MAGML</name>
<proteinExistence type="predicted"/>
<reference evidence="2 3" key="1">
    <citation type="journal article" date="2012" name="J. Bacteriol.">
        <title>Draft Genome Sequence of the Purple Photosynthetic Bacterium Phaeospirillum molischianum DSM120, a Particularly Versatile Bacterium.</title>
        <authorList>
            <person name="Duquesne K."/>
            <person name="Prima V."/>
            <person name="Ji B."/>
            <person name="Rouy Z."/>
            <person name="Medigue C."/>
            <person name="Talla E."/>
            <person name="Sturgis J.N."/>
        </authorList>
    </citation>
    <scope>NUCLEOTIDE SEQUENCE [LARGE SCALE GENOMIC DNA]</scope>
    <source>
        <strain evidence="3">DSM120</strain>
    </source>
</reference>
<dbReference type="OrthoDB" id="9934689at2"/>
<accession>H8FX43</accession>